<proteinExistence type="inferred from homology"/>
<evidence type="ECO:0000256" key="1">
    <source>
        <dbReference type="ARBA" id="ARBA00029457"/>
    </source>
</evidence>
<keyword evidence="2" id="KW-0812">Transmembrane</keyword>
<organism evidence="3">
    <name type="scientific">Xenopsylla cheopis</name>
    <name type="common">Oriental rat flea</name>
    <name type="synonym">Pulex cheopis</name>
    <dbReference type="NCBI Taxonomy" id="163159"/>
    <lineage>
        <taxon>Eukaryota</taxon>
        <taxon>Metazoa</taxon>
        <taxon>Ecdysozoa</taxon>
        <taxon>Arthropoda</taxon>
        <taxon>Hexapoda</taxon>
        <taxon>Insecta</taxon>
        <taxon>Pterygota</taxon>
        <taxon>Neoptera</taxon>
        <taxon>Endopterygota</taxon>
        <taxon>Siphonaptera</taxon>
        <taxon>Pulicidae</taxon>
        <taxon>Xenopsyllinae</taxon>
        <taxon>Xenopsylla</taxon>
    </lineage>
</organism>
<dbReference type="Pfam" id="PF20721">
    <property type="entry name" value="C19orf12"/>
    <property type="match status" value="1"/>
</dbReference>
<reference evidence="3" key="1">
    <citation type="submission" date="2020-03" db="EMBL/GenBank/DDBJ databases">
        <title>Transcriptomic Profiling of the Digestive Tract of the Rat Flea, Xenopsylla cheopis, Following Blood Feeding and Infection with Yersinia pestis.</title>
        <authorList>
            <person name="Bland D.M."/>
            <person name="Martens C.A."/>
            <person name="Virtaneva K."/>
            <person name="Kanakabandi K."/>
            <person name="Long D."/>
            <person name="Rosenke R."/>
            <person name="Saturday G.A."/>
            <person name="Hoyt F.H."/>
            <person name="Bruno D.P."/>
            <person name="Ribeiro J.M.C."/>
            <person name="Hinnebusch J."/>
        </authorList>
    </citation>
    <scope>NUCLEOTIDE SEQUENCE</scope>
</reference>
<dbReference type="PANTHER" id="PTHR31493">
    <property type="entry name" value="NAZO FAMILY MEMBER"/>
    <property type="match status" value="1"/>
</dbReference>
<feature type="transmembrane region" description="Helical" evidence="2">
    <location>
        <begin position="44"/>
        <end position="64"/>
    </location>
</feature>
<dbReference type="AlphaFoldDB" id="A0A6M2DQA2"/>
<accession>A0A6M2DQA2</accession>
<keyword evidence="2" id="KW-1133">Transmembrane helix</keyword>
<dbReference type="InterPro" id="IPR033369">
    <property type="entry name" value="C19orf12"/>
</dbReference>
<protein>
    <submittedName>
        <fullName evidence="3">Uncharacterized protein</fullName>
    </submittedName>
</protein>
<comment type="similarity">
    <text evidence="1">Belongs to the C19orf12 family.</text>
</comment>
<keyword evidence="2" id="KW-0472">Membrane</keyword>
<evidence type="ECO:0000256" key="2">
    <source>
        <dbReference type="SAM" id="Phobius"/>
    </source>
</evidence>
<dbReference type="EMBL" id="GIIL01003625">
    <property type="protein sequence ID" value="NOV47351.1"/>
    <property type="molecule type" value="Transcribed_RNA"/>
</dbReference>
<dbReference type="PANTHER" id="PTHR31493:SF1">
    <property type="entry name" value="PROTEIN C19ORF12"/>
    <property type="match status" value="1"/>
</dbReference>
<name>A0A6M2DQA2_XENCH</name>
<evidence type="ECO:0000313" key="3">
    <source>
        <dbReference type="EMBL" id="NOV47351.1"/>
    </source>
</evidence>
<sequence>MPINNRELLAAVSQLTELQSMRVTIRESGKWALITSASVLTGGLLLGPVGLALGGIVGGCTGALKTRGRFRSAADIIMNDLSVQQQEVLFNRLRRVVADLDIQDVAVILPFILNNDLVKQEMLKIVGNFITRDLHMALS</sequence>